<sequence length="184" mass="20722">MGNFTFKITIIGDGTVGKTSLIKKFTQGGFESDYVKTIGAQFSKHEEEIDGDNCKLFFWDIAGQDTFHFLRPTFYNGSVGAIIVYTLEENAFGIESFSHVKNWHKEIKKYCGDIPVLLFGNKVDLVDEKNLDDKKVFKLIKKRNIDGYYRTSAKTGAGVVQAFHTLIKKLHSKGKLGNLNSIPE</sequence>
<dbReference type="EMBL" id="LAZR01001622">
    <property type="protein sequence ID" value="KKN41823.1"/>
    <property type="molecule type" value="Genomic_DNA"/>
</dbReference>
<evidence type="ECO:0000256" key="1">
    <source>
        <dbReference type="ARBA" id="ARBA00022741"/>
    </source>
</evidence>
<keyword evidence="2" id="KW-0342">GTP-binding</keyword>
<dbReference type="InterPro" id="IPR050227">
    <property type="entry name" value="Rab"/>
</dbReference>
<evidence type="ECO:0000313" key="3">
    <source>
        <dbReference type="EMBL" id="KKN41823.1"/>
    </source>
</evidence>
<dbReference type="SMART" id="SM00173">
    <property type="entry name" value="RAS"/>
    <property type="match status" value="1"/>
</dbReference>
<gene>
    <name evidence="3" type="ORF">LCGC14_0719350</name>
</gene>
<dbReference type="SMART" id="SM00175">
    <property type="entry name" value="RAB"/>
    <property type="match status" value="1"/>
</dbReference>
<proteinExistence type="predicted"/>
<dbReference type="SUPFAM" id="SSF52540">
    <property type="entry name" value="P-loop containing nucleoside triphosphate hydrolases"/>
    <property type="match status" value="1"/>
</dbReference>
<dbReference type="InterPro" id="IPR005225">
    <property type="entry name" value="Small_GTP-bd"/>
</dbReference>
<dbReference type="InterPro" id="IPR001806">
    <property type="entry name" value="Small_GTPase"/>
</dbReference>
<evidence type="ECO:0000256" key="2">
    <source>
        <dbReference type="ARBA" id="ARBA00023134"/>
    </source>
</evidence>
<keyword evidence="1" id="KW-0547">Nucleotide-binding</keyword>
<dbReference type="Pfam" id="PF00071">
    <property type="entry name" value="Ras"/>
    <property type="match status" value="1"/>
</dbReference>
<dbReference type="PROSITE" id="PS51419">
    <property type="entry name" value="RAB"/>
    <property type="match status" value="1"/>
</dbReference>
<protein>
    <recommendedName>
        <fullName evidence="4">GTP-binding protein</fullName>
    </recommendedName>
</protein>
<dbReference type="SMART" id="SM00176">
    <property type="entry name" value="RAN"/>
    <property type="match status" value="1"/>
</dbReference>
<accession>A0A0F9TKA2</accession>
<dbReference type="GO" id="GO:0003924">
    <property type="term" value="F:GTPase activity"/>
    <property type="evidence" value="ECO:0007669"/>
    <property type="project" value="InterPro"/>
</dbReference>
<dbReference type="FunFam" id="3.40.50.300:FF:001447">
    <property type="entry name" value="Ras-related protein Rab-1B"/>
    <property type="match status" value="1"/>
</dbReference>
<dbReference type="SMART" id="SM00174">
    <property type="entry name" value="RHO"/>
    <property type="match status" value="1"/>
</dbReference>
<dbReference type="PRINTS" id="PR00449">
    <property type="entry name" value="RASTRNSFRMNG"/>
</dbReference>
<dbReference type="AlphaFoldDB" id="A0A0F9TKA2"/>
<reference evidence="3" key="1">
    <citation type="journal article" date="2015" name="Nature">
        <title>Complex archaea that bridge the gap between prokaryotes and eukaryotes.</title>
        <authorList>
            <person name="Spang A."/>
            <person name="Saw J.H."/>
            <person name="Jorgensen S.L."/>
            <person name="Zaremba-Niedzwiedzka K."/>
            <person name="Martijn J."/>
            <person name="Lind A.E."/>
            <person name="van Eijk R."/>
            <person name="Schleper C."/>
            <person name="Guy L."/>
            <person name="Ettema T.J."/>
        </authorList>
    </citation>
    <scope>NUCLEOTIDE SEQUENCE</scope>
</reference>
<dbReference type="PANTHER" id="PTHR47977">
    <property type="entry name" value="RAS-RELATED PROTEIN RAB"/>
    <property type="match status" value="1"/>
</dbReference>
<name>A0A0F9TKA2_9ZZZZ</name>
<dbReference type="CDD" id="cd00154">
    <property type="entry name" value="Rab"/>
    <property type="match status" value="1"/>
</dbReference>
<dbReference type="GO" id="GO:0005525">
    <property type="term" value="F:GTP binding"/>
    <property type="evidence" value="ECO:0007669"/>
    <property type="project" value="UniProtKB-KW"/>
</dbReference>
<dbReference type="InterPro" id="IPR027417">
    <property type="entry name" value="P-loop_NTPase"/>
</dbReference>
<dbReference type="NCBIfam" id="TIGR00231">
    <property type="entry name" value="small_GTP"/>
    <property type="match status" value="1"/>
</dbReference>
<dbReference type="Gene3D" id="3.40.50.300">
    <property type="entry name" value="P-loop containing nucleotide triphosphate hydrolases"/>
    <property type="match status" value="1"/>
</dbReference>
<comment type="caution">
    <text evidence="3">The sequence shown here is derived from an EMBL/GenBank/DDBJ whole genome shotgun (WGS) entry which is preliminary data.</text>
</comment>
<organism evidence="3">
    <name type="scientific">marine sediment metagenome</name>
    <dbReference type="NCBI Taxonomy" id="412755"/>
    <lineage>
        <taxon>unclassified sequences</taxon>
        <taxon>metagenomes</taxon>
        <taxon>ecological metagenomes</taxon>
    </lineage>
</organism>
<dbReference type="PROSITE" id="PS51420">
    <property type="entry name" value="RHO"/>
    <property type="match status" value="1"/>
</dbReference>
<dbReference type="PROSITE" id="PS51421">
    <property type="entry name" value="RAS"/>
    <property type="match status" value="1"/>
</dbReference>
<evidence type="ECO:0008006" key="4">
    <source>
        <dbReference type="Google" id="ProtNLM"/>
    </source>
</evidence>